<dbReference type="InterPro" id="IPR025669">
    <property type="entry name" value="AAA_dom"/>
</dbReference>
<sequence length="371" mass="41900">MRRLNLVIADTDEVYVQNVVNYLLTNYLQRLQVSSFTKQELLYDFLSGLNRVDVLLISPDMCSETMPKKSDTKMFLLTQGETSVKDEGRDFIDKHQVGDEFINKLLDMFSEGEEDAVILEEPARDIETKVVAIYSPIGGTGKTTIAINSAVYCAKKGLKVFYLNLETFQSTPLFFNCKSDRNLSELLRCLKQGENLGTKIKEIRQIDPDCNVHYFVPPEDIIDLKETDSREIKALIDAFRSIRLYDIVILDMSSELNDRNIALLETSDEVVMVLAQDAVSNIKAEYVSEQLEKLFARYGLDLSGKLTVALNRYNFHMALEVDTVCINDEAVSVYIPSVPGMTAVKGNAQLTDIQGDFGASIEELMDKYIKL</sequence>
<feature type="domain" description="AAA" evidence="1">
    <location>
        <begin position="128"/>
        <end position="282"/>
    </location>
</feature>
<dbReference type="PANTHER" id="PTHR13696:SF99">
    <property type="entry name" value="COBYRINIC ACID AC-DIAMIDE SYNTHASE"/>
    <property type="match status" value="1"/>
</dbReference>
<dbReference type="Proteomes" id="UP000289166">
    <property type="component" value="Unassembled WGS sequence"/>
</dbReference>
<dbReference type="Gene3D" id="3.40.50.300">
    <property type="entry name" value="P-loop containing nucleotide triphosphate hydrolases"/>
    <property type="match status" value="1"/>
</dbReference>
<dbReference type="Gene3D" id="3.40.50.10850">
    <property type="entry name" value="Ntrc-like two-domain protein"/>
    <property type="match status" value="1"/>
</dbReference>
<dbReference type="SUPFAM" id="SSF52540">
    <property type="entry name" value="P-loop containing nucleoside triphosphate hydrolases"/>
    <property type="match status" value="1"/>
</dbReference>
<organism evidence="3 4">
    <name type="scientific">Acetivibrio mesophilus</name>
    <dbReference type="NCBI Taxonomy" id="2487273"/>
    <lineage>
        <taxon>Bacteria</taxon>
        <taxon>Bacillati</taxon>
        <taxon>Bacillota</taxon>
        <taxon>Clostridia</taxon>
        <taxon>Eubacteriales</taxon>
        <taxon>Oscillospiraceae</taxon>
        <taxon>Acetivibrio</taxon>
    </lineage>
</organism>
<evidence type="ECO:0000313" key="3">
    <source>
        <dbReference type="EMBL" id="RXE58072.1"/>
    </source>
</evidence>
<gene>
    <name evidence="3" type="ORF">EFD62_14105</name>
</gene>
<keyword evidence="4" id="KW-1185">Reference proteome</keyword>
<dbReference type="InterPro" id="IPR027417">
    <property type="entry name" value="P-loop_NTPase"/>
</dbReference>
<dbReference type="RefSeq" id="WP_069193116.1">
    <property type="nucleotide sequence ID" value="NZ_RLII01000025.1"/>
</dbReference>
<comment type="caution">
    <text evidence="3">The sequence shown here is derived from an EMBL/GenBank/DDBJ whole genome shotgun (WGS) entry which is preliminary data.</text>
</comment>
<evidence type="ECO:0000259" key="2">
    <source>
        <dbReference type="Pfam" id="PF21194"/>
    </source>
</evidence>
<dbReference type="AlphaFoldDB" id="A0A4Q0I536"/>
<dbReference type="EMBL" id="RLII01000025">
    <property type="protein sequence ID" value="RXE58072.1"/>
    <property type="molecule type" value="Genomic_DNA"/>
</dbReference>
<reference evidence="4" key="1">
    <citation type="submission" date="2018-11" db="EMBL/GenBank/DDBJ databases">
        <title>Genome sequencing of a novel mesophilic and cellulolytic organism within the genus Hungateiclostridium.</title>
        <authorList>
            <person name="Rettenmaier R."/>
            <person name="Liebl W."/>
            <person name="Zverlov V."/>
        </authorList>
    </citation>
    <scope>NUCLEOTIDE SEQUENCE [LARGE SCALE GENOMIC DNA]</scope>
    <source>
        <strain evidence="4">N2K1</strain>
    </source>
</reference>
<dbReference type="Pfam" id="PF21194">
    <property type="entry name" value="TadZ-like_ARD"/>
    <property type="match status" value="1"/>
</dbReference>
<accession>A0A4Q0I536</accession>
<name>A0A4Q0I536_9FIRM</name>
<evidence type="ECO:0000259" key="1">
    <source>
        <dbReference type="Pfam" id="PF13614"/>
    </source>
</evidence>
<evidence type="ECO:0000313" key="4">
    <source>
        <dbReference type="Proteomes" id="UP000289166"/>
    </source>
</evidence>
<dbReference type="Pfam" id="PF13614">
    <property type="entry name" value="AAA_31"/>
    <property type="match status" value="1"/>
</dbReference>
<dbReference type="OrthoDB" id="3035369at2"/>
<dbReference type="PANTHER" id="PTHR13696">
    <property type="entry name" value="P-LOOP CONTAINING NUCLEOSIDE TRIPHOSPHATE HYDROLASE"/>
    <property type="match status" value="1"/>
</dbReference>
<feature type="domain" description="TadZ-like receiver" evidence="2">
    <location>
        <begin position="3"/>
        <end position="109"/>
    </location>
</feature>
<protein>
    <submittedName>
        <fullName evidence="3">Chromosome partitioning protein ParA</fullName>
    </submittedName>
</protein>
<dbReference type="InterPro" id="IPR050678">
    <property type="entry name" value="DNA_Partitioning_ATPase"/>
</dbReference>
<proteinExistence type="predicted"/>
<dbReference type="InterPro" id="IPR049086">
    <property type="entry name" value="TadZ-like_ARD"/>
</dbReference>